<gene>
    <name evidence="1" type="ORF">DFL_001584</name>
</gene>
<protein>
    <recommendedName>
        <fullName evidence="3">Sulfotransferase domain-containing protein</fullName>
    </recommendedName>
</protein>
<reference evidence="1 2" key="1">
    <citation type="submission" date="2019-01" db="EMBL/GenBank/DDBJ databases">
        <title>Intercellular communication is required for trap formation in the nematode-trapping fungus Duddingtonia flagrans.</title>
        <authorList>
            <person name="Youssar L."/>
            <person name="Wernet V."/>
            <person name="Hensel N."/>
            <person name="Hildebrandt H.-G."/>
            <person name="Fischer R."/>
        </authorList>
    </citation>
    <scope>NUCLEOTIDE SEQUENCE [LARGE SCALE GENOMIC DNA]</scope>
    <source>
        <strain evidence="1 2">CBS H-5679</strain>
    </source>
</reference>
<organism evidence="1 2">
    <name type="scientific">Arthrobotrys flagrans</name>
    <name type="common">Nematode-trapping fungus</name>
    <name type="synonym">Trichothecium flagrans</name>
    <dbReference type="NCBI Taxonomy" id="97331"/>
    <lineage>
        <taxon>Eukaryota</taxon>
        <taxon>Fungi</taxon>
        <taxon>Dikarya</taxon>
        <taxon>Ascomycota</taxon>
        <taxon>Pezizomycotina</taxon>
        <taxon>Orbiliomycetes</taxon>
        <taxon>Orbiliales</taxon>
        <taxon>Orbiliaceae</taxon>
        <taxon>Arthrobotrys</taxon>
    </lineage>
</organism>
<evidence type="ECO:0000313" key="1">
    <source>
        <dbReference type="EMBL" id="RVD87343.1"/>
    </source>
</evidence>
<dbReference type="SUPFAM" id="SSF52540">
    <property type="entry name" value="P-loop containing nucleoside triphosphate hydrolases"/>
    <property type="match status" value="1"/>
</dbReference>
<dbReference type="Pfam" id="PF19798">
    <property type="entry name" value="Sulfotransfer_5"/>
    <property type="match status" value="1"/>
</dbReference>
<dbReference type="RefSeq" id="XP_067492887.1">
    <property type="nucleotide sequence ID" value="XM_067630222.1"/>
</dbReference>
<dbReference type="Proteomes" id="UP000283090">
    <property type="component" value="Unassembled WGS sequence"/>
</dbReference>
<evidence type="ECO:0008006" key="3">
    <source>
        <dbReference type="Google" id="ProtNLM"/>
    </source>
</evidence>
<dbReference type="InterPro" id="IPR027417">
    <property type="entry name" value="P-loop_NTPase"/>
</dbReference>
<name>A0A437A808_ARTFL</name>
<dbReference type="PANTHER" id="PTHR48419:SF1">
    <property type="entry name" value="SULFOTRANSFERASE DOMAIN-CONTAINING PROTEIN"/>
    <property type="match status" value="1"/>
</dbReference>
<dbReference type="AlphaFoldDB" id="A0A437A808"/>
<dbReference type="Gene3D" id="3.40.50.300">
    <property type="entry name" value="P-loop containing nucleotide triphosphate hydrolases"/>
    <property type="match status" value="1"/>
</dbReference>
<dbReference type="InterPro" id="IPR053226">
    <property type="entry name" value="Pyrrolopyrazine_biosynth_F"/>
</dbReference>
<evidence type="ECO:0000313" key="2">
    <source>
        <dbReference type="Proteomes" id="UP000283090"/>
    </source>
</evidence>
<proteinExistence type="predicted"/>
<dbReference type="OrthoDB" id="2405944at2759"/>
<accession>A0A437A808</accession>
<dbReference type="STRING" id="97331.A0A437A808"/>
<dbReference type="PANTHER" id="PTHR48419">
    <property type="entry name" value="SULFOTRANSFERASE DOMAIN-CONTAINING PROTEIN"/>
    <property type="match status" value="1"/>
</dbReference>
<dbReference type="GeneID" id="93583895"/>
<dbReference type="VEuPathDB" id="FungiDB:DFL_001584"/>
<keyword evidence="2" id="KW-1185">Reference proteome</keyword>
<sequence length="370" mass="42212">MVPSEERPIFVATHPRSCSTAFERVFMTREKDLCCLHEPFGDAFYYGPERLSSRYEGDHNDAISDREKSGFHESTYNSVLEEIEKSGKEEKRVFIKDMACYLVPPSDHPTFENAVLTPSVTPSATYNGNGVLTTRNPTVLPLSILKRFQFAFLIRNPRKAVPSYYRCCIPPLSEMTGFKYFMPNEAGYRELRILFEYLLKEGVIGYPSSQTNGEANEEHSVSKNVCVIDADDLLDNPKEIIEKFCEMTGLEFDEKMLEWGAHEGCENFNKWKGFHEDAIGSSGLKPRTKKNIRTREEEMQEWVEKYGEEAAGIIDRTADENMEDYEFLKQFRVISVLTLSIGKCITYHPPQMAIIVVPYPHIVISGCGPA</sequence>
<dbReference type="EMBL" id="SAEB01000003">
    <property type="protein sequence ID" value="RVD87343.1"/>
    <property type="molecule type" value="Genomic_DNA"/>
</dbReference>
<comment type="caution">
    <text evidence="1">The sequence shown here is derived from an EMBL/GenBank/DDBJ whole genome shotgun (WGS) entry which is preliminary data.</text>
</comment>